<evidence type="ECO:0000256" key="1">
    <source>
        <dbReference type="ARBA" id="ARBA00010838"/>
    </source>
</evidence>
<dbReference type="Proteomes" id="UP001219518">
    <property type="component" value="Unassembled WGS sequence"/>
</dbReference>
<keyword evidence="3" id="KW-0326">Glycosidase</keyword>
<reference evidence="5" key="1">
    <citation type="submission" date="2021-07" db="EMBL/GenBank/DDBJ databases">
        <authorList>
            <person name="Catto M.A."/>
            <person name="Jacobson A."/>
            <person name="Kennedy G."/>
            <person name="Labadie P."/>
            <person name="Hunt B.G."/>
            <person name="Srinivasan R."/>
        </authorList>
    </citation>
    <scope>NUCLEOTIDE SEQUENCE</scope>
    <source>
        <strain evidence="5">PL_HMW_Pooled</strain>
        <tissue evidence="5">Head</tissue>
    </source>
</reference>
<dbReference type="Pfam" id="PF00232">
    <property type="entry name" value="Glyco_hydro_1"/>
    <property type="match status" value="1"/>
</dbReference>
<keyword evidence="2" id="KW-0378">Hydrolase</keyword>
<accession>A0AAE1LMN2</accession>
<evidence type="ECO:0000256" key="2">
    <source>
        <dbReference type="ARBA" id="ARBA00022801"/>
    </source>
</evidence>
<sequence>MPPLWVAHGTGEAEGDAYSATLSPSAPFTVTMLHYDQPATLELSTGGFGYPLIIDKYVEFANFLFETFGDKVKYWNTFNEPNLYCNYFKTLKPTGNNDDDQFYQCVHNIALAHMKTYQLYKQKYQEKQKGTHNLVTKTSAL</sequence>
<proteinExistence type="inferred from homology"/>
<dbReference type="PANTHER" id="PTHR10353:SF36">
    <property type="entry name" value="LP05116P"/>
    <property type="match status" value="1"/>
</dbReference>
<evidence type="ECO:0000313" key="5">
    <source>
        <dbReference type="EMBL" id="KAK3925040.1"/>
    </source>
</evidence>
<dbReference type="EMBL" id="JAHWGI010001211">
    <property type="protein sequence ID" value="KAK3925040.1"/>
    <property type="molecule type" value="Genomic_DNA"/>
</dbReference>
<dbReference type="Gene3D" id="3.20.20.80">
    <property type="entry name" value="Glycosidases"/>
    <property type="match status" value="1"/>
</dbReference>
<dbReference type="InterPro" id="IPR001360">
    <property type="entry name" value="Glyco_hydro_1"/>
</dbReference>
<dbReference type="AlphaFoldDB" id="A0AAE1LMN2"/>
<reference evidence="5" key="2">
    <citation type="journal article" date="2023" name="BMC Genomics">
        <title>Pest status, molecular evolution, and epigenetic factors derived from the genome assembly of Frankliniella fusca, a thysanopteran phytovirus vector.</title>
        <authorList>
            <person name="Catto M.A."/>
            <person name="Labadie P.E."/>
            <person name="Jacobson A.L."/>
            <person name="Kennedy G.G."/>
            <person name="Srinivasan R."/>
            <person name="Hunt B.G."/>
        </authorList>
    </citation>
    <scope>NUCLEOTIDE SEQUENCE</scope>
    <source>
        <strain evidence="5">PL_HMW_Pooled</strain>
    </source>
</reference>
<gene>
    <name evidence="5" type="ORF">KUF71_013313</name>
</gene>
<protein>
    <submittedName>
        <fullName evidence="5">Beta-glucosidase 30</fullName>
    </submittedName>
</protein>
<dbReference type="PANTHER" id="PTHR10353">
    <property type="entry name" value="GLYCOSYL HYDROLASE"/>
    <property type="match status" value="1"/>
</dbReference>
<dbReference type="GO" id="GO:0008422">
    <property type="term" value="F:beta-glucosidase activity"/>
    <property type="evidence" value="ECO:0007669"/>
    <property type="project" value="TreeGrafter"/>
</dbReference>
<dbReference type="InterPro" id="IPR017853">
    <property type="entry name" value="GH"/>
</dbReference>
<name>A0AAE1LMN2_9NEOP</name>
<keyword evidence="6" id="KW-1185">Reference proteome</keyword>
<evidence type="ECO:0000256" key="4">
    <source>
        <dbReference type="RuleBase" id="RU003690"/>
    </source>
</evidence>
<evidence type="ECO:0000256" key="3">
    <source>
        <dbReference type="ARBA" id="ARBA00023295"/>
    </source>
</evidence>
<evidence type="ECO:0000313" key="6">
    <source>
        <dbReference type="Proteomes" id="UP001219518"/>
    </source>
</evidence>
<dbReference type="GO" id="GO:0005975">
    <property type="term" value="P:carbohydrate metabolic process"/>
    <property type="evidence" value="ECO:0007669"/>
    <property type="project" value="InterPro"/>
</dbReference>
<dbReference type="SUPFAM" id="SSF51445">
    <property type="entry name" value="(Trans)glycosidases"/>
    <property type="match status" value="1"/>
</dbReference>
<comment type="similarity">
    <text evidence="1 4">Belongs to the glycosyl hydrolase 1 family.</text>
</comment>
<organism evidence="5 6">
    <name type="scientific">Frankliniella fusca</name>
    <dbReference type="NCBI Taxonomy" id="407009"/>
    <lineage>
        <taxon>Eukaryota</taxon>
        <taxon>Metazoa</taxon>
        <taxon>Ecdysozoa</taxon>
        <taxon>Arthropoda</taxon>
        <taxon>Hexapoda</taxon>
        <taxon>Insecta</taxon>
        <taxon>Pterygota</taxon>
        <taxon>Neoptera</taxon>
        <taxon>Paraneoptera</taxon>
        <taxon>Thysanoptera</taxon>
        <taxon>Terebrantia</taxon>
        <taxon>Thripoidea</taxon>
        <taxon>Thripidae</taxon>
        <taxon>Frankliniella</taxon>
    </lineage>
</organism>
<comment type="caution">
    <text evidence="5">The sequence shown here is derived from an EMBL/GenBank/DDBJ whole genome shotgun (WGS) entry which is preliminary data.</text>
</comment>